<dbReference type="GO" id="GO:0006412">
    <property type="term" value="P:translation"/>
    <property type="evidence" value="ECO:0007669"/>
    <property type="project" value="InterPro"/>
</dbReference>
<dbReference type="GO" id="GO:0003735">
    <property type="term" value="F:structural constituent of ribosome"/>
    <property type="evidence" value="ECO:0007669"/>
    <property type="project" value="InterPro"/>
</dbReference>
<dbReference type="SUPFAM" id="SSF64263">
    <property type="entry name" value="Prokaryotic ribosomal protein L17"/>
    <property type="match status" value="1"/>
</dbReference>
<dbReference type="PANTHER" id="PTHR14413:SF16">
    <property type="entry name" value="LARGE RIBOSOMAL SUBUNIT PROTEIN BL17M"/>
    <property type="match status" value="1"/>
</dbReference>
<keyword evidence="5 8" id="KW-0687">Ribonucleoprotein</keyword>
<name>A0A9P4QAX5_9PEZI</name>
<evidence type="ECO:0000313" key="9">
    <source>
        <dbReference type="EMBL" id="KAF2721459.1"/>
    </source>
</evidence>
<gene>
    <name evidence="9" type="ORF">K431DRAFT_320343</name>
</gene>
<reference evidence="9" key="1">
    <citation type="journal article" date="2020" name="Stud. Mycol.">
        <title>101 Dothideomycetes genomes: a test case for predicting lifestyles and emergence of pathogens.</title>
        <authorList>
            <person name="Haridas S."/>
            <person name="Albert R."/>
            <person name="Binder M."/>
            <person name="Bloem J."/>
            <person name="Labutti K."/>
            <person name="Salamov A."/>
            <person name="Andreopoulos B."/>
            <person name="Baker S."/>
            <person name="Barry K."/>
            <person name="Bills G."/>
            <person name="Bluhm B."/>
            <person name="Cannon C."/>
            <person name="Castanera R."/>
            <person name="Culley D."/>
            <person name="Daum C."/>
            <person name="Ezra D."/>
            <person name="Gonzalez J."/>
            <person name="Henrissat B."/>
            <person name="Kuo A."/>
            <person name="Liang C."/>
            <person name="Lipzen A."/>
            <person name="Lutzoni F."/>
            <person name="Magnuson J."/>
            <person name="Mondo S."/>
            <person name="Nolan M."/>
            <person name="Ohm R."/>
            <person name="Pangilinan J."/>
            <person name="Park H.-J."/>
            <person name="Ramirez L."/>
            <person name="Alfaro M."/>
            <person name="Sun H."/>
            <person name="Tritt A."/>
            <person name="Yoshinaga Y."/>
            <person name="Zwiers L.-H."/>
            <person name="Turgeon B."/>
            <person name="Goodwin S."/>
            <person name="Spatafora J."/>
            <person name="Crous P."/>
            <person name="Grigoriev I."/>
        </authorList>
    </citation>
    <scope>NUCLEOTIDE SEQUENCE</scope>
    <source>
        <strain evidence="9">CBS 116435</strain>
    </source>
</reference>
<evidence type="ECO:0000256" key="4">
    <source>
        <dbReference type="ARBA" id="ARBA00023128"/>
    </source>
</evidence>
<dbReference type="HAMAP" id="MF_01368">
    <property type="entry name" value="Ribosomal_bL17"/>
    <property type="match status" value="1"/>
</dbReference>
<dbReference type="Proteomes" id="UP000799441">
    <property type="component" value="Unassembled WGS sequence"/>
</dbReference>
<dbReference type="InterPro" id="IPR036373">
    <property type="entry name" value="Ribosomal_bL17_sf"/>
</dbReference>
<dbReference type="OrthoDB" id="275000at2759"/>
<keyword evidence="3 8" id="KW-0689">Ribosomal protein</keyword>
<evidence type="ECO:0000256" key="1">
    <source>
        <dbReference type="ARBA" id="ARBA00004173"/>
    </source>
</evidence>
<dbReference type="AlphaFoldDB" id="A0A9P4QAX5"/>
<accession>A0A9P4QAX5</accession>
<evidence type="ECO:0000256" key="7">
    <source>
        <dbReference type="ARBA" id="ARBA00037226"/>
    </source>
</evidence>
<comment type="caution">
    <text evidence="9">The sequence shown here is derived from an EMBL/GenBank/DDBJ whole genome shotgun (WGS) entry which is preliminary data.</text>
</comment>
<dbReference type="Pfam" id="PF01196">
    <property type="entry name" value="Ribosomal_L17"/>
    <property type="match status" value="1"/>
</dbReference>
<comment type="function">
    <text evidence="7">Component of the mitochondrial ribosome (mitoribosome), a dedicated translation machinery responsible for the synthesis of mitochondrial genome-encoded proteins, including at least some of the essential transmembrane subunits of the mitochondrial respiratory chain. The mitoribosomes are attached to the mitochondrial inner membrane and translation products are cotranslationally integrated into the membrane.</text>
</comment>
<dbReference type="EMBL" id="MU003790">
    <property type="protein sequence ID" value="KAF2721459.1"/>
    <property type="molecule type" value="Genomic_DNA"/>
</dbReference>
<dbReference type="NCBIfam" id="TIGR00059">
    <property type="entry name" value="L17"/>
    <property type="match status" value="1"/>
</dbReference>
<evidence type="ECO:0000256" key="8">
    <source>
        <dbReference type="RuleBase" id="RU000660"/>
    </source>
</evidence>
<dbReference type="FunFam" id="3.90.1030.10:FF:000005">
    <property type="entry name" value="Probable 50S ribosomal protein L17"/>
    <property type="match status" value="1"/>
</dbReference>
<proteinExistence type="inferred from homology"/>
<protein>
    <recommendedName>
        <fullName evidence="6">Large ribosomal subunit protein bL17m</fullName>
    </recommendedName>
</protein>
<keyword evidence="10" id="KW-1185">Reference proteome</keyword>
<dbReference type="InterPro" id="IPR047859">
    <property type="entry name" value="Ribosomal_bL17_CS"/>
</dbReference>
<evidence type="ECO:0000313" key="10">
    <source>
        <dbReference type="Proteomes" id="UP000799441"/>
    </source>
</evidence>
<evidence type="ECO:0000256" key="5">
    <source>
        <dbReference type="ARBA" id="ARBA00023274"/>
    </source>
</evidence>
<dbReference type="PROSITE" id="PS01167">
    <property type="entry name" value="RIBOSOMAL_L17"/>
    <property type="match status" value="1"/>
</dbReference>
<sequence length="200" mass="22793">MAGGHMKYRTLSRTSSHRQALLRNLVTSLIQHESISTTWHKAKEAQRLAEKLITLGKKNTEASKRAALAIFYRPHDMLPKLFGPLRERYADRPGGYTRVLRVEPAKEDQAPSAILELVDGPKDMRFAMTARTIAHVRDRGHEVNDMTARNIQKVTRFRKNADDDLETMVGQFRRLTAAGDEGVTEIEKKKVYPKVERSRG</sequence>
<comment type="subcellular location">
    <subcellularLocation>
        <location evidence="1">Mitochondrion</location>
    </subcellularLocation>
</comment>
<dbReference type="InterPro" id="IPR000456">
    <property type="entry name" value="Ribosomal_bL17"/>
</dbReference>
<evidence type="ECO:0000256" key="2">
    <source>
        <dbReference type="ARBA" id="ARBA00008777"/>
    </source>
</evidence>
<comment type="similarity">
    <text evidence="2 8">Belongs to the bacterial ribosomal protein bL17 family.</text>
</comment>
<organism evidence="9 10">
    <name type="scientific">Polychaeton citri CBS 116435</name>
    <dbReference type="NCBI Taxonomy" id="1314669"/>
    <lineage>
        <taxon>Eukaryota</taxon>
        <taxon>Fungi</taxon>
        <taxon>Dikarya</taxon>
        <taxon>Ascomycota</taxon>
        <taxon>Pezizomycotina</taxon>
        <taxon>Dothideomycetes</taxon>
        <taxon>Dothideomycetidae</taxon>
        <taxon>Capnodiales</taxon>
        <taxon>Capnodiaceae</taxon>
        <taxon>Polychaeton</taxon>
    </lineage>
</organism>
<dbReference type="PANTHER" id="PTHR14413">
    <property type="entry name" value="RIBOSOMAL PROTEIN L17"/>
    <property type="match status" value="1"/>
</dbReference>
<evidence type="ECO:0000256" key="3">
    <source>
        <dbReference type="ARBA" id="ARBA00022980"/>
    </source>
</evidence>
<evidence type="ECO:0000256" key="6">
    <source>
        <dbReference type="ARBA" id="ARBA00035290"/>
    </source>
</evidence>
<dbReference type="Gene3D" id="3.90.1030.10">
    <property type="entry name" value="Ribosomal protein L17"/>
    <property type="match status" value="1"/>
</dbReference>
<dbReference type="GO" id="GO:0005762">
    <property type="term" value="C:mitochondrial large ribosomal subunit"/>
    <property type="evidence" value="ECO:0007669"/>
    <property type="project" value="TreeGrafter"/>
</dbReference>
<keyword evidence="4" id="KW-0496">Mitochondrion</keyword>